<comment type="similarity">
    <text evidence="2 4">Belongs to the Ninja family.</text>
</comment>
<comment type="subcellular location">
    <subcellularLocation>
        <location evidence="1 4">Nucleus</location>
    </subcellularLocation>
</comment>
<feature type="compositionally biased region" description="Basic and acidic residues" evidence="5">
    <location>
        <begin position="217"/>
        <end position="226"/>
    </location>
</feature>
<dbReference type="InterPro" id="IPR031307">
    <property type="entry name" value="Ninja_fam"/>
</dbReference>
<dbReference type="AlphaFoldDB" id="A0AAD5ZKJ1"/>
<feature type="region of interest" description="Disordered" evidence="5">
    <location>
        <begin position="213"/>
        <end position="267"/>
    </location>
</feature>
<feature type="region of interest" description="Disordered" evidence="5">
    <location>
        <begin position="1"/>
        <end position="54"/>
    </location>
</feature>
<evidence type="ECO:0000256" key="4">
    <source>
        <dbReference type="RuleBase" id="RU369029"/>
    </source>
</evidence>
<sequence length="356" mass="37610">MDDDNGLELSLGLSLGGAKSNSKKGPDVSSNPKPDEGSSSRNCTPNAAEFSFTNLFQNNSKQTHELTSDVANIPKKHKGGEGSNSVIIDLTKSSHLSINTGDGSVGENDDVAEADSTEGSNYKPSDNKGGGCASATATGVTTTRFPSGVPISFHTTNNNNMLVSARDRQLAFGYASTQIPTLETNPVWPYRTNIEEDERKSQGSIQASYTSSQAIAFDKKPQEPNKEAVSSSSYPDAKPNPSSNHSHNPNPQENKGPIRRGIGSEIKFGGSGSCPDLPWVTTTGSGPNGKTISGVTYRYGPGKEQLRIVCACHGTHMLPEEFVHHASVDVANSENANNNNNNSIMNVNVAPASAQN</sequence>
<dbReference type="GO" id="GO:0045892">
    <property type="term" value="P:negative regulation of DNA-templated transcription"/>
    <property type="evidence" value="ECO:0007669"/>
    <property type="project" value="TreeGrafter"/>
</dbReference>
<evidence type="ECO:0000256" key="5">
    <source>
        <dbReference type="SAM" id="MobiDB-lite"/>
    </source>
</evidence>
<name>A0AAD5ZKJ1_9POAL</name>
<feature type="compositionally biased region" description="Acidic residues" evidence="5">
    <location>
        <begin position="107"/>
        <end position="116"/>
    </location>
</feature>
<evidence type="ECO:0000313" key="7">
    <source>
        <dbReference type="Proteomes" id="UP001210211"/>
    </source>
</evidence>
<comment type="caution">
    <text evidence="6">The sequence shown here is derived from an EMBL/GenBank/DDBJ whole genome shotgun (WGS) entry which is preliminary data.</text>
</comment>
<reference evidence="6 7" key="1">
    <citation type="journal article" date="2022" name="Cell">
        <title>Repeat-based holocentromeres influence genome architecture and karyotype evolution.</title>
        <authorList>
            <person name="Hofstatter P.G."/>
            <person name="Thangavel G."/>
            <person name="Lux T."/>
            <person name="Neumann P."/>
            <person name="Vondrak T."/>
            <person name="Novak P."/>
            <person name="Zhang M."/>
            <person name="Costa L."/>
            <person name="Castellani M."/>
            <person name="Scott A."/>
            <person name="Toegelov H."/>
            <person name="Fuchs J."/>
            <person name="Mata-Sucre Y."/>
            <person name="Dias Y."/>
            <person name="Vanzela A.L.L."/>
            <person name="Huettel B."/>
            <person name="Almeida C.C.S."/>
            <person name="Simkova H."/>
            <person name="Souza G."/>
            <person name="Pedrosa-Harand A."/>
            <person name="Macas J."/>
            <person name="Mayer K.F.X."/>
            <person name="Houben A."/>
            <person name="Marques A."/>
        </authorList>
    </citation>
    <scope>NUCLEOTIDE SEQUENCE [LARGE SCALE GENOMIC DNA]</scope>
    <source>
        <strain evidence="6">RhyTen1mFocal</strain>
    </source>
</reference>
<dbReference type="PANTHER" id="PTHR31413">
    <property type="entry name" value="AFP HOMOLOG 2"/>
    <property type="match status" value="1"/>
</dbReference>
<proteinExistence type="inferred from homology"/>
<feature type="compositionally biased region" description="Polar residues" evidence="5">
    <location>
        <begin position="39"/>
        <end position="54"/>
    </location>
</feature>
<dbReference type="EMBL" id="JAMRDG010000001">
    <property type="protein sequence ID" value="KAJ3699574.1"/>
    <property type="molecule type" value="Genomic_DNA"/>
</dbReference>
<keyword evidence="7" id="KW-1185">Reference proteome</keyword>
<dbReference type="PANTHER" id="PTHR31413:SF12">
    <property type="entry name" value="AFP HOMOLOG 2"/>
    <property type="match status" value="1"/>
</dbReference>
<evidence type="ECO:0000313" key="6">
    <source>
        <dbReference type="EMBL" id="KAJ3699574.1"/>
    </source>
</evidence>
<evidence type="ECO:0000256" key="1">
    <source>
        <dbReference type="ARBA" id="ARBA00004123"/>
    </source>
</evidence>
<keyword evidence="3 4" id="KW-0539">Nucleus</keyword>
<evidence type="ECO:0000256" key="3">
    <source>
        <dbReference type="ARBA" id="ARBA00023242"/>
    </source>
</evidence>
<dbReference type="Proteomes" id="UP001210211">
    <property type="component" value="Unassembled WGS sequence"/>
</dbReference>
<dbReference type="GO" id="GO:0005634">
    <property type="term" value="C:nucleus"/>
    <property type="evidence" value="ECO:0007669"/>
    <property type="project" value="UniProtKB-SubCell"/>
</dbReference>
<evidence type="ECO:0000256" key="2">
    <source>
        <dbReference type="ARBA" id="ARBA00006081"/>
    </source>
</evidence>
<dbReference type="GO" id="GO:0009867">
    <property type="term" value="P:jasmonic acid mediated signaling pathway"/>
    <property type="evidence" value="ECO:0007669"/>
    <property type="project" value="TreeGrafter"/>
</dbReference>
<feature type="compositionally biased region" description="Low complexity" evidence="5">
    <location>
        <begin position="7"/>
        <end position="20"/>
    </location>
</feature>
<accession>A0AAD5ZKJ1</accession>
<feature type="compositionally biased region" description="Low complexity" evidence="5">
    <location>
        <begin position="239"/>
        <end position="251"/>
    </location>
</feature>
<gene>
    <name evidence="6" type="ORF">LUZ61_003279</name>
</gene>
<feature type="region of interest" description="Disordered" evidence="5">
    <location>
        <begin position="98"/>
        <end position="133"/>
    </location>
</feature>
<comment type="function">
    <text evidence="4">Acts as a negative regulator of abscisic acid (ABA) response.</text>
</comment>
<organism evidence="6 7">
    <name type="scientific">Rhynchospora tenuis</name>
    <dbReference type="NCBI Taxonomy" id="198213"/>
    <lineage>
        <taxon>Eukaryota</taxon>
        <taxon>Viridiplantae</taxon>
        <taxon>Streptophyta</taxon>
        <taxon>Embryophyta</taxon>
        <taxon>Tracheophyta</taxon>
        <taxon>Spermatophyta</taxon>
        <taxon>Magnoliopsida</taxon>
        <taxon>Liliopsida</taxon>
        <taxon>Poales</taxon>
        <taxon>Cyperaceae</taxon>
        <taxon>Cyperoideae</taxon>
        <taxon>Rhynchosporeae</taxon>
        <taxon>Rhynchospora</taxon>
    </lineage>
</organism>
<protein>
    <recommendedName>
        <fullName evidence="4">Ninja-family protein</fullName>
    </recommendedName>
    <alternativeName>
        <fullName evidence="4">ABI-binding protein</fullName>
    </alternativeName>
</protein>